<comment type="caution">
    <text evidence="1">The sequence shown here is derived from an EMBL/GenBank/DDBJ whole genome shotgun (WGS) entry which is preliminary data.</text>
</comment>
<protein>
    <submittedName>
        <fullName evidence="1">Uncharacterized protein</fullName>
    </submittedName>
</protein>
<dbReference type="Proteomes" id="UP000887159">
    <property type="component" value="Unassembled WGS sequence"/>
</dbReference>
<evidence type="ECO:0000313" key="2">
    <source>
        <dbReference type="Proteomes" id="UP000887159"/>
    </source>
</evidence>
<evidence type="ECO:0000313" key="1">
    <source>
        <dbReference type="EMBL" id="GFY14994.1"/>
    </source>
</evidence>
<name>A0A8X6VNY7_TRICX</name>
<gene>
    <name evidence="1" type="primary">NCL1_53375</name>
    <name evidence="1" type="ORF">TNCV_235441</name>
</gene>
<dbReference type="Gene3D" id="3.30.420.10">
    <property type="entry name" value="Ribonuclease H-like superfamily/Ribonuclease H"/>
    <property type="match status" value="1"/>
</dbReference>
<keyword evidence="2" id="KW-1185">Reference proteome</keyword>
<dbReference type="InterPro" id="IPR036397">
    <property type="entry name" value="RNaseH_sf"/>
</dbReference>
<reference evidence="1" key="1">
    <citation type="submission" date="2020-08" db="EMBL/GenBank/DDBJ databases">
        <title>Multicomponent nature underlies the extraordinary mechanical properties of spider dragline silk.</title>
        <authorList>
            <person name="Kono N."/>
            <person name="Nakamura H."/>
            <person name="Mori M."/>
            <person name="Yoshida Y."/>
            <person name="Ohtoshi R."/>
            <person name="Malay A.D."/>
            <person name="Moran D.A.P."/>
            <person name="Tomita M."/>
            <person name="Numata K."/>
            <person name="Arakawa K."/>
        </authorList>
    </citation>
    <scope>NUCLEOTIDE SEQUENCE</scope>
</reference>
<sequence length="112" mass="12791">MVRRYAGELCHPQCIIERHNALAPGVMVWDAISYHGGSNLLRIAGNLNSNRYVREVLQLEVTPSFKSSLELSFRRIMHAHMLQTLFETSVQPNTCDFFLGLLIDRTCRLLST</sequence>
<organism evidence="1 2">
    <name type="scientific">Trichonephila clavipes</name>
    <name type="common">Golden silk orbweaver</name>
    <name type="synonym">Nephila clavipes</name>
    <dbReference type="NCBI Taxonomy" id="2585209"/>
    <lineage>
        <taxon>Eukaryota</taxon>
        <taxon>Metazoa</taxon>
        <taxon>Ecdysozoa</taxon>
        <taxon>Arthropoda</taxon>
        <taxon>Chelicerata</taxon>
        <taxon>Arachnida</taxon>
        <taxon>Araneae</taxon>
        <taxon>Araneomorphae</taxon>
        <taxon>Entelegynae</taxon>
        <taxon>Araneoidea</taxon>
        <taxon>Nephilidae</taxon>
        <taxon>Trichonephila</taxon>
    </lineage>
</organism>
<dbReference type="AlphaFoldDB" id="A0A8X6VNY7"/>
<proteinExistence type="predicted"/>
<dbReference type="EMBL" id="BMAU01021332">
    <property type="protein sequence ID" value="GFY14994.1"/>
    <property type="molecule type" value="Genomic_DNA"/>
</dbReference>
<dbReference type="GO" id="GO:0003676">
    <property type="term" value="F:nucleic acid binding"/>
    <property type="evidence" value="ECO:0007669"/>
    <property type="project" value="InterPro"/>
</dbReference>
<accession>A0A8X6VNY7</accession>